<feature type="compositionally biased region" description="Polar residues" evidence="1">
    <location>
        <begin position="1"/>
        <end position="15"/>
    </location>
</feature>
<feature type="compositionally biased region" description="Polar residues" evidence="1">
    <location>
        <begin position="115"/>
        <end position="132"/>
    </location>
</feature>
<organism evidence="3">
    <name type="scientific">Perkinsus marinus (strain ATCC 50983 / TXsc)</name>
    <dbReference type="NCBI Taxonomy" id="423536"/>
    <lineage>
        <taxon>Eukaryota</taxon>
        <taxon>Sar</taxon>
        <taxon>Alveolata</taxon>
        <taxon>Perkinsozoa</taxon>
        <taxon>Perkinsea</taxon>
        <taxon>Perkinsida</taxon>
        <taxon>Perkinsidae</taxon>
        <taxon>Perkinsus</taxon>
    </lineage>
</organism>
<proteinExistence type="predicted"/>
<feature type="region of interest" description="Disordered" evidence="1">
    <location>
        <begin position="1"/>
        <end position="48"/>
    </location>
</feature>
<dbReference type="InParanoid" id="C5KYS6"/>
<evidence type="ECO:0000313" key="3">
    <source>
        <dbReference type="Proteomes" id="UP000007800"/>
    </source>
</evidence>
<dbReference type="AlphaFoldDB" id="C5KYS6"/>
<feature type="compositionally biased region" description="Low complexity" evidence="1">
    <location>
        <begin position="102"/>
        <end position="114"/>
    </location>
</feature>
<protein>
    <submittedName>
        <fullName evidence="2">Uncharacterized protein</fullName>
    </submittedName>
</protein>
<reference evidence="2 3" key="1">
    <citation type="submission" date="2008-07" db="EMBL/GenBank/DDBJ databases">
        <authorList>
            <person name="El-Sayed N."/>
            <person name="Caler E."/>
            <person name="Inman J."/>
            <person name="Amedeo P."/>
            <person name="Hass B."/>
            <person name="Wortman J."/>
        </authorList>
    </citation>
    <scope>NUCLEOTIDE SEQUENCE [LARGE SCALE GENOMIC DNA]</scope>
    <source>
        <strain evidence="3">ATCC 50983 / TXsc</strain>
    </source>
</reference>
<accession>C5KYS6</accession>
<keyword evidence="3" id="KW-1185">Reference proteome</keyword>
<dbReference type="Proteomes" id="UP000007800">
    <property type="component" value="Unassembled WGS sequence"/>
</dbReference>
<dbReference type="EMBL" id="GG677534">
    <property type="protein sequence ID" value="EER10354.1"/>
    <property type="molecule type" value="Genomic_DNA"/>
</dbReference>
<gene>
    <name evidence="2" type="ORF">Pmar_PMAR007762</name>
</gene>
<sequence length="146" mass="15567">MFIGSNTALSSQLMQVMTEGGPEGSFAGRPLHDEEEEELSLAEGSDDPKVILEIFNRQRARAQSRETELIEQIERLTERIGALSTGPSSAIGREPPPPQPQPSSSSSSTSESQTGTAASIGSQLKSRVQNISTQSGIAEFAGRFFG</sequence>
<dbReference type="RefSeq" id="XP_002778559.1">
    <property type="nucleotide sequence ID" value="XM_002778513.1"/>
</dbReference>
<name>C5KYS6_PERM5</name>
<dbReference type="OrthoDB" id="433016at2759"/>
<evidence type="ECO:0000313" key="2">
    <source>
        <dbReference type="EMBL" id="EER10354.1"/>
    </source>
</evidence>
<evidence type="ECO:0000256" key="1">
    <source>
        <dbReference type="SAM" id="MobiDB-lite"/>
    </source>
</evidence>
<feature type="region of interest" description="Disordered" evidence="1">
    <location>
        <begin position="80"/>
        <end position="132"/>
    </location>
</feature>
<dbReference type="GeneID" id="9038110"/>